<dbReference type="InterPro" id="IPR027417">
    <property type="entry name" value="P-loop_NTPase"/>
</dbReference>
<proteinExistence type="predicted"/>
<evidence type="ECO:0000313" key="1">
    <source>
        <dbReference type="EMBL" id="SNT34313.1"/>
    </source>
</evidence>
<dbReference type="RefSeq" id="WP_425445435.1">
    <property type="nucleotide sequence ID" value="NZ_FZOY01000011.1"/>
</dbReference>
<protein>
    <recommendedName>
        <fullName evidence="3">AAA domain-containing protein</fullName>
    </recommendedName>
</protein>
<dbReference type="InterPro" id="IPR052922">
    <property type="entry name" value="Cytidylate_Kinase-2"/>
</dbReference>
<keyword evidence="2" id="KW-1185">Reference proteome</keyword>
<dbReference type="AlphaFoldDB" id="A0A239LWY3"/>
<evidence type="ECO:0008006" key="3">
    <source>
        <dbReference type="Google" id="ProtNLM"/>
    </source>
</evidence>
<accession>A0A239LWY3</accession>
<dbReference type="EMBL" id="FZOY01000011">
    <property type="protein sequence ID" value="SNT34313.1"/>
    <property type="molecule type" value="Genomic_DNA"/>
</dbReference>
<reference evidence="1 2" key="1">
    <citation type="submission" date="2017-06" db="EMBL/GenBank/DDBJ databases">
        <authorList>
            <person name="Kim H.J."/>
            <person name="Triplett B.A."/>
        </authorList>
    </citation>
    <scope>NUCLEOTIDE SEQUENCE [LARGE SCALE GENOMIC DNA]</scope>
    <source>
        <strain evidence="1 2">DSM 29339</strain>
    </source>
</reference>
<dbReference type="Proteomes" id="UP000198426">
    <property type="component" value="Unassembled WGS sequence"/>
</dbReference>
<sequence>METIFLPRRDWVLSGSMDSWSEGIDHRFTLAVFLDLDTETRLARLGARERARVHTPDEAEEVEAFLEWAAAYDDGLLPGRNRARHTTWASELSCPVLTLNSTPPVADLVSRILAFLGAEGRRCSEAALDPEHRLP</sequence>
<dbReference type="PANTHER" id="PTHR37816">
    <property type="entry name" value="YALI0E33011P"/>
    <property type="match status" value="1"/>
</dbReference>
<dbReference type="SUPFAM" id="SSF52540">
    <property type="entry name" value="P-loop containing nucleoside triphosphate hydrolases"/>
    <property type="match status" value="1"/>
</dbReference>
<dbReference type="PANTHER" id="PTHR37816:SF2">
    <property type="entry name" value="DNA TOPOLOGY MODULATION PROTEIN FLAR-RELATED PROTEIN"/>
    <property type="match status" value="1"/>
</dbReference>
<name>A0A239LWY3_9RHOB</name>
<evidence type="ECO:0000313" key="2">
    <source>
        <dbReference type="Proteomes" id="UP000198426"/>
    </source>
</evidence>
<organism evidence="1 2">
    <name type="scientific">Tropicimonas sediminicola</name>
    <dbReference type="NCBI Taxonomy" id="1031541"/>
    <lineage>
        <taxon>Bacteria</taxon>
        <taxon>Pseudomonadati</taxon>
        <taxon>Pseudomonadota</taxon>
        <taxon>Alphaproteobacteria</taxon>
        <taxon>Rhodobacterales</taxon>
        <taxon>Roseobacteraceae</taxon>
        <taxon>Tropicimonas</taxon>
    </lineage>
</organism>
<gene>
    <name evidence="1" type="ORF">SAMN05421757_11189</name>
</gene>